<feature type="transmembrane region" description="Helical" evidence="1">
    <location>
        <begin position="381"/>
        <end position="399"/>
    </location>
</feature>
<comment type="caution">
    <text evidence="2">The sequence shown here is derived from an EMBL/GenBank/DDBJ whole genome shotgun (WGS) entry which is preliminary data.</text>
</comment>
<accession>A0ABR2LT49</accession>
<keyword evidence="1" id="KW-1133">Transmembrane helix</keyword>
<sequence>MTNELASSLEPNRTTCGLPRSVLSAHLRPDMQSYLSTLTLFLAPESSKFFVLVDNRPWLIDQDKRTAYLWQLMVTKSRLSPFANTRSKKDQKVTGIKLDYTNSSGSNLIKLRRPHRWFTLIDAATCQKRVLLPAKKFTDSLFLNKELHRILYGFIVFEVAWTHVRGINYLNELQTDTCMALEVKFMKKWEFDSIEQVSDCMNSWFSGTDNERVILQEYLTGNQFYDAQEVLSSSSPCGSSNSNENQEDKVSYCHSMDSNCPCTPPSNGPYKKRKIMNANSDVNEVNGECGEVVSCSGSTLRPNYPYGNEGINFEPTTYKDGLIIFKFNDHDLPFKLKDIIMSDLRLLTLLEYGLPSWVIFFQSYPVFSQIYRPWMCPLARALYVIISVVTVVIGFYDLYKNVPLLKATASSLFGPFFDWIESWEMISRIRYLGTMLFLHNFEKSVKWFLMVTKAAKSFVSILTKPFATPLMEFLDLIIPFWNICFETMEGLGTEVWVLFESSCIVVIDLLQMIMWPFWLLGSTASYAATLIIYPILWTFWEISIAPIRLISATVNFMVLVSCNFYYLMRDAWSSISALFELTTTLQATEVASEASIWRSLWNDLFSQIFRALRSILYGFVAFFTTCNRHRLRCRKGWEILIEALLVVDGGAAPWAESEPLVPNIVSLSLLSCGTLDIFAGLVENNCRSWGREFPPVLEEMMWWGIRRIHDCDLWLRSSEDRIRAWLCMA</sequence>
<protein>
    <submittedName>
        <fullName evidence="2">Uncharacterized protein</fullName>
    </submittedName>
</protein>
<name>A0ABR2LT49_9ASPA</name>
<feature type="transmembrane region" description="Helical" evidence="1">
    <location>
        <begin position="524"/>
        <end position="542"/>
    </location>
</feature>
<dbReference type="Proteomes" id="UP001412067">
    <property type="component" value="Unassembled WGS sequence"/>
</dbReference>
<reference evidence="2 3" key="1">
    <citation type="journal article" date="2022" name="Nat. Plants">
        <title>Genomes of leafy and leafless Platanthera orchids illuminate the evolution of mycoheterotrophy.</title>
        <authorList>
            <person name="Li M.H."/>
            <person name="Liu K.W."/>
            <person name="Li Z."/>
            <person name="Lu H.C."/>
            <person name="Ye Q.L."/>
            <person name="Zhang D."/>
            <person name="Wang J.Y."/>
            <person name="Li Y.F."/>
            <person name="Zhong Z.M."/>
            <person name="Liu X."/>
            <person name="Yu X."/>
            <person name="Liu D.K."/>
            <person name="Tu X.D."/>
            <person name="Liu B."/>
            <person name="Hao Y."/>
            <person name="Liao X.Y."/>
            <person name="Jiang Y.T."/>
            <person name="Sun W.H."/>
            <person name="Chen J."/>
            <person name="Chen Y.Q."/>
            <person name="Ai Y."/>
            <person name="Zhai J.W."/>
            <person name="Wu S.S."/>
            <person name="Zhou Z."/>
            <person name="Hsiao Y.Y."/>
            <person name="Wu W.L."/>
            <person name="Chen Y.Y."/>
            <person name="Lin Y.F."/>
            <person name="Hsu J.L."/>
            <person name="Li C.Y."/>
            <person name="Wang Z.W."/>
            <person name="Zhao X."/>
            <person name="Zhong W.Y."/>
            <person name="Ma X.K."/>
            <person name="Ma L."/>
            <person name="Huang J."/>
            <person name="Chen G.Z."/>
            <person name="Huang M.Z."/>
            <person name="Huang L."/>
            <person name="Peng D.H."/>
            <person name="Luo Y.B."/>
            <person name="Zou S.Q."/>
            <person name="Chen S.P."/>
            <person name="Lan S."/>
            <person name="Tsai W.C."/>
            <person name="Van de Peer Y."/>
            <person name="Liu Z.J."/>
        </authorList>
    </citation>
    <scope>NUCLEOTIDE SEQUENCE [LARGE SCALE GENOMIC DNA]</scope>
    <source>
        <tissue evidence="2">Flower</tissue>
    </source>
</reference>
<feature type="transmembrane region" description="Helical" evidence="1">
    <location>
        <begin position="549"/>
        <end position="568"/>
    </location>
</feature>
<evidence type="ECO:0000313" key="2">
    <source>
        <dbReference type="EMBL" id="KAK8949783.1"/>
    </source>
</evidence>
<keyword evidence="1" id="KW-0812">Transmembrane</keyword>
<dbReference type="PANTHER" id="PTHR34553">
    <property type="entry name" value="OS05G0597400 PROTEIN"/>
    <property type="match status" value="1"/>
</dbReference>
<keyword evidence="3" id="KW-1185">Reference proteome</keyword>
<evidence type="ECO:0000256" key="1">
    <source>
        <dbReference type="SAM" id="Phobius"/>
    </source>
</evidence>
<dbReference type="EMBL" id="JBBWWR010000015">
    <property type="protein sequence ID" value="KAK8949783.1"/>
    <property type="molecule type" value="Genomic_DNA"/>
</dbReference>
<dbReference type="PANTHER" id="PTHR34553:SF4">
    <property type="entry name" value="G1_S-SPECIFIC CYCLIN-E PROTEIN"/>
    <property type="match status" value="1"/>
</dbReference>
<keyword evidence="1" id="KW-0472">Membrane</keyword>
<organism evidence="2 3">
    <name type="scientific">Platanthera guangdongensis</name>
    <dbReference type="NCBI Taxonomy" id="2320717"/>
    <lineage>
        <taxon>Eukaryota</taxon>
        <taxon>Viridiplantae</taxon>
        <taxon>Streptophyta</taxon>
        <taxon>Embryophyta</taxon>
        <taxon>Tracheophyta</taxon>
        <taxon>Spermatophyta</taxon>
        <taxon>Magnoliopsida</taxon>
        <taxon>Liliopsida</taxon>
        <taxon>Asparagales</taxon>
        <taxon>Orchidaceae</taxon>
        <taxon>Orchidoideae</taxon>
        <taxon>Orchideae</taxon>
        <taxon>Orchidinae</taxon>
        <taxon>Platanthera</taxon>
    </lineage>
</organism>
<gene>
    <name evidence="2" type="ORF">KSP40_PGU015762</name>
</gene>
<evidence type="ECO:0000313" key="3">
    <source>
        <dbReference type="Proteomes" id="UP001412067"/>
    </source>
</evidence>
<proteinExistence type="predicted"/>